<dbReference type="EMBL" id="BARU01040886">
    <property type="protein sequence ID" value="GAH82520.1"/>
    <property type="molecule type" value="Genomic_DNA"/>
</dbReference>
<proteinExistence type="predicted"/>
<accession>X1JM63</accession>
<name>X1JM63_9ZZZZ</name>
<feature type="non-terminal residue" evidence="1">
    <location>
        <position position="132"/>
    </location>
</feature>
<organism evidence="1">
    <name type="scientific">marine sediment metagenome</name>
    <dbReference type="NCBI Taxonomy" id="412755"/>
    <lineage>
        <taxon>unclassified sequences</taxon>
        <taxon>metagenomes</taxon>
        <taxon>ecological metagenomes</taxon>
    </lineage>
</organism>
<comment type="caution">
    <text evidence="1">The sequence shown here is derived from an EMBL/GenBank/DDBJ whole genome shotgun (WGS) entry which is preliminary data.</text>
</comment>
<gene>
    <name evidence="1" type="ORF">S03H2_63153</name>
</gene>
<protein>
    <submittedName>
        <fullName evidence="1">Uncharacterized protein</fullName>
    </submittedName>
</protein>
<sequence length="132" mass="14061">MLRQQHALEFILTLAENARDDLGLNAGDGPKARPTVAQLNRTLERLGSIADSARRALGRAAPAVTGTISESDRNMISLALEIAAKRFAEDARTAEEMKHPALAEQFRNQVGDAVNLGMRVAGADAVVIEAAT</sequence>
<dbReference type="AlphaFoldDB" id="X1JM63"/>
<reference evidence="1" key="1">
    <citation type="journal article" date="2014" name="Front. Microbiol.">
        <title>High frequency of phylogenetically diverse reductive dehalogenase-homologous genes in deep subseafloor sedimentary metagenomes.</title>
        <authorList>
            <person name="Kawai M."/>
            <person name="Futagami T."/>
            <person name="Toyoda A."/>
            <person name="Takaki Y."/>
            <person name="Nishi S."/>
            <person name="Hori S."/>
            <person name="Arai W."/>
            <person name="Tsubouchi T."/>
            <person name="Morono Y."/>
            <person name="Uchiyama I."/>
            <person name="Ito T."/>
            <person name="Fujiyama A."/>
            <person name="Inagaki F."/>
            <person name="Takami H."/>
        </authorList>
    </citation>
    <scope>NUCLEOTIDE SEQUENCE</scope>
    <source>
        <strain evidence="1">Expedition CK06-06</strain>
    </source>
</reference>
<evidence type="ECO:0000313" key="1">
    <source>
        <dbReference type="EMBL" id="GAH82520.1"/>
    </source>
</evidence>